<dbReference type="PANTHER" id="PTHR46268">
    <property type="entry name" value="STRESS RESPONSE PROTEIN NHAX"/>
    <property type="match status" value="1"/>
</dbReference>
<dbReference type="InterPro" id="IPR006015">
    <property type="entry name" value="Universal_stress_UspA"/>
</dbReference>
<gene>
    <name evidence="4" type="ORF">ATJ88_2261</name>
</gene>
<keyword evidence="5" id="KW-1185">Reference proteome</keyword>
<dbReference type="EMBL" id="PDJJ01000001">
    <property type="protein sequence ID" value="PFG43562.1"/>
    <property type="molecule type" value="Genomic_DNA"/>
</dbReference>
<name>A0A2A9EZ30_9MICO</name>
<dbReference type="Gene3D" id="3.40.50.620">
    <property type="entry name" value="HUPs"/>
    <property type="match status" value="2"/>
</dbReference>
<evidence type="ECO:0000259" key="3">
    <source>
        <dbReference type="Pfam" id="PF00582"/>
    </source>
</evidence>
<organism evidence="4 5">
    <name type="scientific">Isoptericola jiangsuensis</name>
    <dbReference type="NCBI Taxonomy" id="548579"/>
    <lineage>
        <taxon>Bacteria</taxon>
        <taxon>Bacillati</taxon>
        <taxon>Actinomycetota</taxon>
        <taxon>Actinomycetes</taxon>
        <taxon>Micrococcales</taxon>
        <taxon>Promicromonosporaceae</taxon>
        <taxon>Isoptericola</taxon>
    </lineage>
</organism>
<evidence type="ECO:0000256" key="2">
    <source>
        <dbReference type="SAM" id="MobiDB-lite"/>
    </source>
</evidence>
<dbReference type="InterPro" id="IPR006016">
    <property type="entry name" value="UspA"/>
</dbReference>
<feature type="region of interest" description="Disordered" evidence="2">
    <location>
        <begin position="293"/>
        <end position="316"/>
    </location>
</feature>
<dbReference type="InterPro" id="IPR014729">
    <property type="entry name" value="Rossmann-like_a/b/a_fold"/>
</dbReference>
<dbReference type="SUPFAM" id="SSF52402">
    <property type="entry name" value="Adenine nucleotide alpha hydrolases-like"/>
    <property type="match status" value="2"/>
</dbReference>
<protein>
    <submittedName>
        <fullName evidence="4">Nucleotide-binding universal stress UspA family protein</fullName>
    </submittedName>
</protein>
<evidence type="ECO:0000256" key="1">
    <source>
        <dbReference type="ARBA" id="ARBA00008791"/>
    </source>
</evidence>
<evidence type="ECO:0000313" key="5">
    <source>
        <dbReference type="Proteomes" id="UP000224130"/>
    </source>
</evidence>
<proteinExistence type="inferred from homology"/>
<dbReference type="AlphaFoldDB" id="A0A2A9EZ30"/>
<dbReference type="PANTHER" id="PTHR46268:SF15">
    <property type="entry name" value="UNIVERSAL STRESS PROTEIN HP_0031"/>
    <property type="match status" value="1"/>
</dbReference>
<dbReference type="CDD" id="cd00293">
    <property type="entry name" value="USP-like"/>
    <property type="match status" value="2"/>
</dbReference>
<dbReference type="PRINTS" id="PR01438">
    <property type="entry name" value="UNVRSLSTRESS"/>
</dbReference>
<dbReference type="Pfam" id="PF00582">
    <property type="entry name" value="Usp"/>
    <property type="match status" value="2"/>
</dbReference>
<feature type="domain" description="UspA" evidence="3">
    <location>
        <begin position="153"/>
        <end position="293"/>
    </location>
</feature>
<dbReference type="RefSeq" id="WP_098463904.1">
    <property type="nucleotide sequence ID" value="NZ_PDJJ01000001.1"/>
</dbReference>
<feature type="domain" description="UspA" evidence="3">
    <location>
        <begin position="7"/>
        <end position="143"/>
    </location>
</feature>
<dbReference type="OrthoDB" id="267918at2"/>
<comment type="similarity">
    <text evidence="1">Belongs to the universal stress protein A family.</text>
</comment>
<dbReference type="Proteomes" id="UP000224130">
    <property type="component" value="Unassembled WGS sequence"/>
</dbReference>
<accession>A0A2A9EZ30</accession>
<sequence length="316" mass="32858">MGTTADRPIVVGIDGSPEASGALAYAVREAEREGCSLWLVNAVHEIVPVGPMLPLISGEPLVEVGRQLLADAQAVVDDLSDGRVAVRRQETLGPATEVLAAAGEQARLVVLGHRAASLVERMFTGSTTFGVVARAACPVVSVPRGWSPEADARRVVVAVDGSPGSPEVLAAGFAAAARRSARLEVLHCWRLDPFYSYLVDEWSVQEQWGAQAHGIIDGLVAAAAQEQPGVPYESHVEYANVADTLVRRSSGADLLVMGRHGHGAVRPRMVAAVLGSVTRTVLQHAHCPVEVVPAPSPVPPDAAEPVGGPTAGGTSS</sequence>
<reference evidence="4 5" key="1">
    <citation type="submission" date="2017-10" db="EMBL/GenBank/DDBJ databases">
        <title>Sequencing the genomes of 1000 actinobacteria strains.</title>
        <authorList>
            <person name="Klenk H.-P."/>
        </authorList>
    </citation>
    <scope>NUCLEOTIDE SEQUENCE [LARGE SCALE GENOMIC DNA]</scope>
    <source>
        <strain evidence="4 5">DSM 21863</strain>
    </source>
</reference>
<evidence type="ECO:0000313" key="4">
    <source>
        <dbReference type="EMBL" id="PFG43562.1"/>
    </source>
</evidence>
<comment type="caution">
    <text evidence="4">The sequence shown here is derived from an EMBL/GenBank/DDBJ whole genome shotgun (WGS) entry which is preliminary data.</text>
</comment>